<comment type="caution">
    <text evidence="2">The sequence shown here is derived from an EMBL/GenBank/DDBJ whole genome shotgun (WGS) entry which is preliminary data.</text>
</comment>
<feature type="region of interest" description="Disordered" evidence="1">
    <location>
        <begin position="1"/>
        <end position="24"/>
    </location>
</feature>
<evidence type="ECO:0000313" key="3">
    <source>
        <dbReference type="Proteomes" id="UP000054937"/>
    </source>
</evidence>
<proteinExistence type="predicted"/>
<evidence type="ECO:0000256" key="1">
    <source>
        <dbReference type="SAM" id="MobiDB-lite"/>
    </source>
</evidence>
<keyword evidence="3" id="KW-1185">Reference proteome</keyword>
<feature type="compositionally biased region" description="Polar residues" evidence="1">
    <location>
        <begin position="1"/>
        <end position="11"/>
    </location>
</feature>
<sequence length="228" mass="26834">MGASQCCQGANQGDKKHEVNYDNQNSIQKAKKIKNIGKDNKLEHVSQYSLNPTNCQSDQQNVRQDINDSSDSSSDSSITSNKNKDCRYSQQVEDIYSDEQQPSELINEIQRIKGINKEPSEYYLLMKEKYIMVSKVLKKQYFRYMKHHAKSKEEILELKVLEKQIKNTIFQEFFKNELIISQKDGENAKNRLVKFTKSNGYDYLSLQKLDIWFDEEWYTEQNEIIDVK</sequence>
<feature type="compositionally biased region" description="Low complexity" evidence="1">
    <location>
        <begin position="67"/>
        <end position="81"/>
    </location>
</feature>
<organism evidence="2 3">
    <name type="scientific">Pseudocohnilembus persalinus</name>
    <name type="common">Ciliate</name>
    <dbReference type="NCBI Taxonomy" id="266149"/>
    <lineage>
        <taxon>Eukaryota</taxon>
        <taxon>Sar</taxon>
        <taxon>Alveolata</taxon>
        <taxon>Ciliophora</taxon>
        <taxon>Intramacronucleata</taxon>
        <taxon>Oligohymenophorea</taxon>
        <taxon>Scuticociliatia</taxon>
        <taxon>Philasterida</taxon>
        <taxon>Pseudocohnilembidae</taxon>
        <taxon>Pseudocohnilembus</taxon>
    </lineage>
</organism>
<accession>A0A0V0R457</accession>
<protein>
    <submittedName>
        <fullName evidence="2">Uncharacterized protein</fullName>
    </submittedName>
</protein>
<name>A0A0V0R457_PSEPJ</name>
<evidence type="ECO:0000313" key="2">
    <source>
        <dbReference type="EMBL" id="KRX09246.1"/>
    </source>
</evidence>
<feature type="compositionally biased region" description="Polar residues" evidence="1">
    <location>
        <begin position="48"/>
        <end position="64"/>
    </location>
</feature>
<dbReference type="AlphaFoldDB" id="A0A0V0R457"/>
<feature type="region of interest" description="Disordered" evidence="1">
    <location>
        <begin position="48"/>
        <end position="86"/>
    </location>
</feature>
<dbReference type="InParanoid" id="A0A0V0R457"/>
<dbReference type="EMBL" id="LDAU01000053">
    <property type="protein sequence ID" value="KRX09246.1"/>
    <property type="molecule type" value="Genomic_DNA"/>
</dbReference>
<dbReference type="Proteomes" id="UP000054937">
    <property type="component" value="Unassembled WGS sequence"/>
</dbReference>
<gene>
    <name evidence="2" type="ORF">PPERSA_05915</name>
</gene>
<reference evidence="2 3" key="1">
    <citation type="journal article" date="2015" name="Sci. Rep.">
        <title>Genome of the facultative scuticociliatosis pathogen Pseudocohnilembus persalinus provides insight into its virulence through horizontal gene transfer.</title>
        <authorList>
            <person name="Xiong J."/>
            <person name="Wang G."/>
            <person name="Cheng J."/>
            <person name="Tian M."/>
            <person name="Pan X."/>
            <person name="Warren A."/>
            <person name="Jiang C."/>
            <person name="Yuan D."/>
            <person name="Miao W."/>
        </authorList>
    </citation>
    <scope>NUCLEOTIDE SEQUENCE [LARGE SCALE GENOMIC DNA]</scope>
    <source>
        <strain evidence="2">36N120E</strain>
    </source>
</reference>